<keyword evidence="2" id="KW-0808">Transferase</keyword>
<dbReference type="RefSeq" id="WP_026879405.1">
    <property type="nucleotide sequence ID" value="NZ_AZOD01000039.1"/>
</dbReference>
<sequence length="325" mass="38431">MINITIVMPAYNVAHYIPRAIESVLQQDYDHWELIIINDGSTDNTLDVIESFAQKDSRIKWVNQENQGVSAARNRGLSLAQGRYITFLDADDFYEKHYLASMSEPLERQDADMTFCKYRETDGEIILKESPSEINHLWQDSFIEHLAYVKDAIHPMACMYRLDLIKRHEIVFNRNYSYGEDQEFLLHYAYCATKIVFVPLVLYNYFYRQGSLSHQQIAYTDLIGELDSLYWLEDLVGDQPRETKEAYAAYIERRRQGVLNNIRRYYWSLLRSKQFDLLLASLDQYETKYHQSFNPTYSGIQKLTLGIKVKIISSRSRRLWHFFAK</sequence>
<dbReference type="SUPFAM" id="SSF53448">
    <property type="entry name" value="Nucleotide-diphospho-sugar transferases"/>
    <property type="match status" value="1"/>
</dbReference>
<dbReference type="PANTHER" id="PTHR22916:SF3">
    <property type="entry name" value="UDP-GLCNAC:BETAGAL BETA-1,3-N-ACETYLGLUCOSAMINYLTRANSFERASE-LIKE PROTEIN 1"/>
    <property type="match status" value="1"/>
</dbReference>
<dbReference type="PANTHER" id="PTHR22916">
    <property type="entry name" value="GLYCOSYLTRANSFERASE"/>
    <property type="match status" value="1"/>
</dbReference>
<dbReference type="CDD" id="cd00761">
    <property type="entry name" value="Glyco_tranf_GTA_type"/>
    <property type="match status" value="1"/>
</dbReference>
<reference evidence="2 3" key="1">
    <citation type="submission" date="2024-03" db="EMBL/GenBank/DDBJ databases">
        <title>Complete Genome Sequence and Annotation of Ignatzschineria larvae DSM 13226.</title>
        <authorList>
            <person name="Cantrell E."/>
            <person name="Burcham Z.M."/>
        </authorList>
    </citation>
    <scope>NUCLEOTIDE SEQUENCE [LARGE SCALE GENOMIC DNA]</scope>
    <source>
        <strain evidence="2 3">DSM 13226</strain>
    </source>
</reference>
<dbReference type="InterPro" id="IPR001173">
    <property type="entry name" value="Glyco_trans_2-like"/>
</dbReference>
<keyword evidence="2" id="KW-0328">Glycosyltransferase</keyword>
<feature type="domain" description="Glycosyltransferase 2-like" evidence="1">
    <location>
        <begin position="5"/>
        <end position="165"/>
    </location>
</feature>
<evidence type="ECO:0000313" key="3">
    <source>
        <dbReference type="Proteomes" id="UP001449178"/>
    </source>
</evidence>
<dbReference type="Gene3D" id="3.90.550.10">
    <property type="entry name" value="Spore Coat Polysaccharide Biosynthesis Protein SpsA, Chain A"/>
    <property type="match status" value="1"/>
</dbReference>
<keyword evidence="3" id="KW-1185">Reference proteome</keyword>
<dbReference type="GO" id="GO:0016757">
    <property type="term" value="F:glycosyltransferase activity"/>
    <property type="evidence" value="ECO:0007669"/>
    <property type="project" value="UniProtKB-KW"/>
</dbReference>
<dbReference type="EMBL" id="CP150637">
    <property type="protein sequence ID" value="WZW87896.1"/>
    <property type="molecule type" value="Genomic_DNA"/>
</dbReference>
<gene>
    <name evidence="2" type="ORF">WMO13_00515</name>
</gene>
<proteinExistence type="predicted"/>
<name>A0ABZ3C3Y2_9GAMM</name>
<evidence type="ECO:0000313" key="2">
    <source>
        <dbReference type="EMBL" id="WZW87896.1"/>
    </source>
</evidence>
<dbReference type="EC" id="2.4.-.-" evidence="2"/>
<evidence type="ECO:0000259" key="1">
    <source>
        <dbReference type="Pfam" id="PF00535"/>
    </source>
</evidence>
<dbReference type="Pfam" id="PF00535">
    <property type="entry name" value="Glycos_transf_2"/>
    <property type="match status" value="1"/>
</dbReference>
<protein>
    <submittedName>
        <fullName evidence="2">Glycosyltransferase family 2 protein</fullName>
        <ecNumber evidence="2">2.4.-.-</ecNumber>
    </submittedName>
</protein>
<organism evidence="2 3">
    <name type="scientific">Ignatzschineria larvae DSM 13226</name>
    <dbReference type="NCBI Taxonomy" id="1111732"/>
    <lineage>
        <taxon>Bacteria</taxon>
        <taxon>Pseudomonadati</taxon>
        <taxon>Pseudomonadota</taxon>
        <taxon>Gammaproteobacteria</taxon>
        <taxon>Cardiobacteriales</taxon>
        <taxon>Ignatzschineriaceae</taxon>
        <taxon>Ignatzschineria</taxon>
    </lineage>
</organism>
<dbReference type="Proteomes" id="UP001449178">
    <property type="component" value="Chromosome"/>
</dbReference>
<accession>A0ABZ3C3Y2</accession>
<dbReference type="InterPro" id="IPR029044">
    <property type="entry name" value="Nucleotide-diphossugar_trans"/>
</dbReference>